<gene>
    <name evidence="8" type="ORF">EUTSA_v10002088mg</name>
</gene>
<evidence type="ECO:0000256" key="5">
    <source>
        <dbReference type="ARBA" id="ARBA00022840"/>
    </source>
</evidence>
<dbReference type="eggNOG" id="ENOG502QS2H">
    <property type="taxonomic scope" value="Eukaryota"/>
</dbReference>
<keyword evidence="6" id="KW-0472">Membrane</keyword>
<dbReference type="GO" id="GO:0005524">
    <property type="term" value="F:ATP binding"/>
    <property type="evidence" value="ECO:0007669"/>
    <property type="project" value="UniProtKB-KW"/>
</dbReference>
<evidence type="ECO:0000256" key="3">
    <source>
        <dbReference type="ARBA" id="ARBA00022741"/>
    </source>
</evidence>
<feature type="transmembrane region" description="Helical" evidence="6">
    <location>
        <begin position="158"/>
        <end position="180"/>
    </location>
</feature>
<dbReference type="InterPro" id="IPR001245">
    <property type="entry name" value="Ser-Thr/Tyr_kinase_cat_dom"/>
</dbReference>
<keyword evidence="6" id="KW-1133">Transmembrane helix</keyword>
<evidence type="ECO:0000313" key="8">
    <source>
        <dbReference type="EMBL" id="ESQ50384.1"/>
    </source>
</evidence>
<protein>
    <recommendedName>
        <fullName evidence="7">Protein kinase domain-containing protein</fullName>
    </recommendedName>
</protein>
<dbReference type="Gene3D" id="1.10.510.10">
    <property type="entry name" value="Transferase(Phosphotransferase) domain 1"/>
    <property type="match status" value="1"/>
</dbReference>
<evidence type="ECO:0000256" key="4">
    <source>
        <dbReference type="ARBA" id="ARBA00022777"/>
    </source>
</evidence>
<evidence type="ECO:0000313" key="9">
    <source>
        <dbReference type="Proteomes" id="UP000030689"/>
    </source>
</evidence>
<dbReference type="Proteomes" id="UP000030689">
    <property type="component" value="Unassembled WGS sequence"/>
</dbReference>
<keyword evidence="2" id="KW-0808">Transferase</keyword>
<dbReference type="PANTHER" id="PTHR27002:SF1097">
    <property type="entry name" value="RECEPTOR-LIKE SERINE_THREONINE-PROTEIN KINASE"/>
    <property type="match status" value="1"/>
</dbReference>
<keyword evidence="6" id="KW-0812">Transmembrane</keyword>
<dbReference type="PANTHER" id="PTHR27002">
    <property type="entry name" value="RECEPTOR-LIKE SERINE/THREONINE-PROTEIN KINASE SD1-8"/>
    <property type="match status" value="1"/>
</dbReference>
<accession>V4M2I2</accession>
<keyword evidence="3" id="KW-0547">Nucleotide-binding</keyword>
<feature type="domain" description="Protein kinase" evidence="7">
    <location>
        <begin position="1"/>
        <end position="141"/>
    </location>
</feature>
<proteinExistence type="predicted"/>
<sequence length="235" mass="26430">MIPKISDFGLARIFPRTETQANTQRPSGTHGYMSPEYSVSGIYSTKSDVFSFGVMVLEIVTGKQNRTFSYLRSHTNLLSLVWRSCRDGNWSEVIDEIILDSSPPLDQVRRCIEIGLLCVQQMTHDRPSMSNVVSLLDFETLQIPIPNHLGSLPMAKHLLLPPLQSCIMVSLLMPLCLSIYARKLSSRHTKNKKQILSSITLATTMYFGIRLLSFCALFSPLDLVTYWTSITGPDI</sequence>
<dbReference type="Gramene" id="ESQ50384">
    <property type="protein sequence ID" value="ESQ50384"/>
    <property type="gene ID" value="EUTSA_v10002088mg"/>
</dbReference>
<dbReference type="PROSITE" id="PS50011">
    <property type="entry name" value="PROTEIN_KINASE_DOM"/>
    <property type="match status" value="1"/>
</dbReference>
<keyword evidence="5" id="KW-0067">ATP-binding</keyword>
<keyword evidence="1" id="KW-0723">Serine/threonine-protein kinase</keyword>
<name>V4M2I2_EUTSA</name>
<evidence type="ECO:0000259" key="7">
    <source>
        <dbReference type="PROSITE" id="PS50011"/>
    </source>
</evidence>
<dbReference type="GO" id="GO:0005886">
    <property type="term" value="C:plasma membrane"/>
    <property type="evidence" value="ECO:0007669"/>
    <property type="project" value="TreeGrafter"/>
</dbReference>
<evidence type="ECO:0000256" key="2">
    <source>
        <dbReference type="ARBA" id="ARBA00022679"/>
    </source>
</evidence>
<organism evidence="8 9">
    <name type="scientific">Eutrema salsugineum</name>
    <name type="common">Saltwater cress</name>
    <name type="synonym">Sisymbrium salsugineum</name>
    <dbReference type="NCBI Taxonomy" id="72664"/>
    <lineage>
        <taxon>Eukaryota</taxon>
        <taxon>Viridiplantae</taxon>
        <taxon>Streptophyta</taxon>
        <taxon>Embryophyta</taxon>
        <taxon>Tracheophyta</taxon>
        <taxon>Spermatophyta</taxon>
        <taxon>Magnoliopsida</taxon>
        <taxon>eudicotyledons</taxon>
        <taxon>Gunneridae</taxon>
        <taxon>Pentapetalae</taxon>
        <taxon>rosids</taxon>
        <taxon>malvids</taxon>
        <taxon>Brassicales</taxon>
        <taxon>Brassicaceae</taxon>
        <taxon>Eutremeae</taxon>
        <taxon>Eutrema</taxon>
    </lineage>
</organism>
<dbReference type="AlphaFoldDB" id="V4M2I2"/>
<feature type="transmembrane region" description="Helical" evidence="6">
    <location>
        <begin position="201"/>
        <end position="221"/>
    </location>
</feature>
<keyword evidence="4" id="KW-0418">Kinase</keyword>
<dbReference type="EMBL" id="KI517398">
    <property type="protein sequence ID" value="ESQ50384.1"/>
    <property type="molecule type" value="Genomic_DNA"/>
</dbReference>
<evidence type="ECO:0000256" key="1">
    <source>
        <dbReference type="ARBA" id="ARBA00022527"/>
    </source>
</evidence>
<dbReference type="SUPFAM" id="SSF56112">
    <property type="entry name" value="Protein kinase-like (PK-like)"/>
    <property type="match status" value="1"/>
</dbReference>
<dbReference type="InterPro" id="IPR011009">
    <property type="entry name" value="Kinase-like_dom_sf"/>
</dbReference>
<dbReference type="InterPro" id="IPR000719">
    <property type="entry name" value="Prot_kinase_dom"/>
</dbReference>
<dbReference type="Pfam" id="PF07714">
    <property type="entry name" value="PK_Tyr_Ser-Thr"/>
    <property type="match status" value="1"/>
</dbReference>
<dbReference type="KEGG" id="eus:EUTSA_v10002088mg"/>
<evidence type="ECO:0000256" key="6">
    <source>
        <dbReference type="SAM" id="Phobius"/>
    </source>
</evidence>
<dbReference type="GO" id="GO:0004674">
    <property type="term" value="F:protein serine/threonine kinase activity"/>
    <property type="evidence" value="ECO:0007669"/>
    <property type="project" value="UniProtKB-KW"/>
</dbReference>
<keyword evidence="9" id="KW-1185">Reference proteome</keyword>
<reference evidence="8 9" key="1">
    <citation type="journal article" date="2013" name="Front. Plant Sci.">
        <title>The Reference Genome of the Halophytic Plant Eutrema salsugineum.</title>
        <authorList>
            <person name="Yang R."/>
            <person name="Jarvis D.E."/>
            <person name="Chen H."/>
            <person name="Beilstein M.A."/>
            <person name="Grimwood J."/>
            <person name="Jenkins J."/>
            <person name="Shu S."/>
            <person name="Prochnik S."/>
            <person name="Xin M."/>
            <person name="Ma C."/>
            <person name="Schmutz J."/>
            <person name="Wing R.A."/>
            <person name="Mitchell-Olds T."/>
            <person name="Schumaker K.S."/>
            <person name="Wang X."/>
        </authorList>
    </citation>
    <scope>NUCLEOTIDE SEQUENCE [LARGE SCALE GENOMIC DNA]</scope>
</reference>